<protein>
    <submittedName>
        <fullName evidence="7">Lysine efflux permease</fullName>
    </submittedName>
</protein>
<feature type="transmembrane region" description="Helical" evidence="6">
    <location>
        <begin position="194"/>
        <end position="214"/>
    </location>
</feature>
<dbReference type="GO" id="GO:0005886">
    <property type="term" value="C:plasma membrane"/>
    <property type="evidence" value="ECO:0007669"/>
    <property type="project" value="UniProtKB-SubCell"/>
</dbReference>
<evidence type="ECO:0000313" key="8">
    <source>
        <dbReference type="Proteomes" id="UP000001883"/>
    </source>
</evidence>
<dbReference type="eggNOG" id="COG1279">
    <property type="taxonomic scope" value="Bacteria"/>
</dbReference>
<comment type="subcellular location">
    <subcellularLocation>
        <location evidence="1">Cell membrane</location>
        <topology evidence="1">Multi-pass membrane protein</topology>
    </subcellularLocation>
</comment>
<name>D2NQ79_ROTMD</name>
<organism evidence="7 8">
    <name type="scientific">Rothia mucilaginosa (strain DY-18)</name>
    <name type="common">Stomatococcus mucilaginosus</name>
    <dbReference type="NCBI Taxonomy" id="680646"/>
    <lineage>
        <taxon>Bacteria</taxon>
        <taxon>Bacillati</taxon>
        <taxon>Actinomycetota</taxon>
        <taxon>Actinomycetes</taxon>
        <taxon>Micrococcales</taxon>
        <taxon>Micrococcaceae</taxon>
        <taxon>Rothia</taxon>
    </lineage>
</organism>
<feature type="transmembrane region" description="Helical" evidence="6">
    <location>
        <begin position="81"/>
        <end position="99"/>
    </location>
</feature>
<keyword evidence="2" id="KW-1003">Cell membrane</keyword>
<keyword evidence="5 6" id="KW-0472">Membrane</keyword>
<reference evidence="8" key="1">
    <citation type="submission" date="2009-07" db="EMBL/GenBank/DDBJ databases">
        <title>Complete genome sequence of Rothia mucilaginosa DJ.</title>
        <authorList>
            <person name="Yamane K."/>
            <person name="Nambu T."/>
            <person name="Mashimo C."/>
            <person name="Sugimori C."/>
            <person name="Yamanaka T."/>
            <person name="Leung K."/>
            <person name="Fukushima H."/>
        </authorList>
    </citation>
    <scope>NUCLEOTIDE SEQUENCE [LARGE SCALE GENOMIC DNA]</scope>
    <source>
        <strain evidence="8">DY-18</strain>
    </source>
</reference>
<proteinExistence type="predicted"/>
<dbReference type="GO" id="GO:0015171">
    <property type="term" value="F:amino acid transmembrane transporter activity"/>
    <property type="evidence" value="ECO:0007669"/>
    <property type="project" value="TreeGrafter"/>
</dbReference>
<dbReference type="KEGG" id="rmu:RMDY18_19650"/>
<dbReference type="AlphaFoldDB" id="D2NQ79"/>
<dbReference type="InterPro" id="IPR001123">
    <property type="entry name" value="LeuE-type"/>
</dbReference>
<dbReference type="Pfam" id="PF01810">
    <property type="entry name" value="LysE"/>
    <property type="match status" value="1"/>
</dbReference>
<reference evidence="7 8" key="2">
    <citation type="journal article" date="2010" name="J Osaka Dent Univ">
        <title>Isolation and identification of Rothia mucilaginosa from persistent apical periodontitis lesions.</title>
        <authorList>
            <person name="Yamane K."/>
            <person name="Yoshida M."/>
            <person name="Fujihira T."/>
            <person name="Baba T."/>
            <person name="Tsuji N."/>
            <person name="Hayashi H."/>
            <person name="Sugimori C."/>
            <person name="Yamanaka T."/>
            <person name="Mashimo C."/>
            <person name="Nambu T."/>
            <person name="Kawai H."/>
            <person name="Fukushima H."/>
        </authorList>
    </citation>
    <scope>NUCLEOTIDE SEQUENCE [LARGE SCALE GENOMIC DNA]</scope>
    <source>
        <strain evidence="7 8">DY-18</strain>
    </source>
</reference>
<evidence type="ECO:0000256" key="5">
    <source>
        <dbReference type="ARBA" id="ARBA00023136"/>
    </source>
</evidence>
<reference evidence="7 8" key="3">
    <citation type="journal article" date="2010" name="Sequencing">
        <title>Complete Genome Sequence of Rothia mucilaginosa DY-18: A Clinical Isolate with Dense Meshwork-Like Structures from a Persistent Apical Periodontitis Lesion.</title>
        <authorList>
            <person name="Yamane K."/>
            <person name="Nambu T."/>
            <person name="Yamanaka T."/>
            <person name="Mashimo C."/>
            <person name="Sugimori C."/>
            <person name="Leung K.-P."/>
            <person name="Fukushima H."/>
        </authorList>
    </citation>
    <scope>NUCLEOTIDE SEQUENCE [LARGE SCALE GENOMIC DNA]</scope>
    <source>
        <strain evidence="7 8">DY-18</strain>
    </source>
</reference>
<keyword evidence="8" id="KW-1185">Reference proteome</keyword>
<evidence type="ECO:0000256" key="1">
    <source>
        <dbReference type="ARBA" id="ARBA00004651"/>
    </source>
</evidence>
<dbReference type="EMBL" id="AP011540">
    <property type="protein sequence ID" value="BAI65797.1"/>
    <property type="molecule type" value="Genomic_DNA"/>
</dbReference>
<dbReference type="PANTHER" id="PTHR30086">
    <property type="entry name" value="ARGININE EXPORTER PROTEIN ARGO"/>
    <property type="match status" value="1"/>
</dbReference>
<sequence>MPSLINIESFTMSASLSLLFLGATTTISLVAAIGAQGTFVLRQGILGRHITPIIIFCILSDALMIGLGVVGLGALLDAAPWFIEVFRYVGAAFLAWFGYESAKRVFIPHAVVVEEGTEDAQSLKAALLTTAAVTYLNPLAWLDTTIFLGSLANTQGDPGRWWYYLGCCCGSVLWFLMIGYGSRILRPLFARPEAWRVLDAAVALLMVYLVFNLLTVNLSTH</sequence>
<evidence type="ECO:0000256" key="6">
    <source>
        <dbReference type="SAM" id="Phobius"/>
    </source>
</evidence>
<evidence type="ECO:0000256" key="2">
    <source>
        <dbReference type="ARBA" id="ARBA00022475"/>
    </source>
</evidence>
<evidence type="ECO:0000256" key="4">
    <source>
        <dbReference type="ARBA" id="ARBA00022989"/>
    </source>
</evidence>
<dbReference type="Proteomes" id="UP000001883">
    <property type="component" value="Chromosome"/>
</dbReference>
<gene>
    <name evidence="7" type="ordered locus">RMDY18_19650</name>
</gene>
<feature type="transmembrane region" description="Helical" evidence="6">
    <location>
        <begin position="20"/>
        <end position="41"/>
    </location>
</feature>
<feature type="transmembrane region" description="Helical" evidence="6">
    <location>
        <begin position="53"/>
        <end position="75"/>
    </location>
</feature>
<accession>D2NQ79</accession>
<keyword evidence="3 6" id="KW-0812">Transmembrane</keyword>
<feature type="transmembrane region" description="Helical" evidence="6">
    <location>
        <begin position="161"/>
        <end position="182"/>
    </location>
</feature>
<keyword evidence="4 6" id="KW-1133">Transmembrane helix</keyword>
<evidence type="ECO:0000256" key="3">
    <source>
        <dbReference type="ARBA" id="ARBA00022692"/>
    </source>
</evidence>
<dbReference type="PANTHER" id="PTHR30086:SF20">
    <property type="entry name" value="ARGININE EXPORTER PROTEIN ARGO-RELATED"/>
    <property type="match status" value="1"/>
</dbReference>
<dbReference type="HOGENOM" id="CLU_087840_0_0_11"/>
<evidence type="ECO:0000313" key="7">
    <source>
        <dbReference type="EMBL" id="BAI65797.1"/>
    </source>
</evidence>